<dbReference type="AlphaFoldDB" id="A0A2S0UIP2"/>
<dbReference type="InterPro" id="IPR001296">
    <property type="entry name" value="Glyco_trans_1"/>
</dbReference>
<reference evidence="3 4" key="1">
    <citation type="submission" date="2018-04" db="EMBL/GenBank/DDBJ databases">
        <title>Genome sequencing of Gemmobacter.</title>
        <authorList>
            <person name="Yi H."/>
            <person name="Baek M.-G."/>
        </authorList>
    </citation>
    <scope>NUCLEOTIDE SEQUENCE [LARGE SCALE GENOMIC DNA]</scope>
    <source>
        <strain evidence="3 4">HYN0069</strain>
    </source>
</reference>
<organism evidence="3 4">
    <name type="scientific">Paragemmobacter aquarius</name>
    <dbReference type="NCBI Taxonomy" id="2169400"/>
    <lineage>
        <taxon>Bacteria</taxon>
        <taxon>Pseudomonadati</taxon>
        <taxon>Pseudomonadota</taxon>
        <taxon>Alphaproteobacteria</taxon>
        <taxon>Rhodobacterales</taxon>
        <taxon>Paracoccaceae</taxon>
        <taxon>Paragemmobacter</taxon>
    </lineage>
</organism>
<evidence type="ECO:0000259" key="2">
    <source>
        <dbReference type="Pfam" id="PF00534"/>
    </source>
</evidence>
<sequence length="582" mass="63753">MGIGSIYMPKSVLFFRDFRGLTGGHLKVADYIKHVRSNPAYRPIMSLSSRSLPSDLWDDCEIVGPDFDPELADVLFLAGRDWEAVPKDIELRVPVINLIQGLRHADGDDVRYSFLGRRATRLCVSTEVAEAITSTGKCNGPVLVVPAALRPDDFRPDASRSNDVFIAGLKAPELALAVMDELKGRGLKVTAETEPVPRADFLGKLREARIAVTLPSAREGFFLPALEAMAAGCLVVCPDAVGNRDICIDGETCLMPLARQSDLVGSVMTLLGDREVARKIVDGAKRMVSKHKPAAERRTFMNVLNATSPRNIILTGLPRSGTTLACSLLGQLPDVVALHEPMRPMMISGLGGSEFIDTVVEFFDAMRQQIKTEGTAASKSQEGRVPRNPLGDQVIDGQRVKNIDGNIISVENVTTPRFDLCMKHPAMFTARLPVLAEVFDCYAIVRNPLSVLLSWRDSGMSVGDGHSPAAESHDPELAALLRELPDVLDRQIALLDYMFARYRDFLPDRTIRYEDVISTGGAALSAVVPAAKSLEEELSSRNRRLVVKNADTLHIARRLLENAEACWFFYDQSDVLSMVEGG</sequence>
<dbReference type="GO" id="GO:0016757">
    <property type="term" value="F:glycosyltransferase activity"/>
    <property type="evidence" value="ECO:0007669"/>
    <property type="project" value="InterPro"/>
</dbReference>
<dbReference type="KEGG" id="geh:HYN69_02955"/>
<feature type="region of interest" description="Disordered" evidence="1">
    <location>
        <begin position="373"/>
        <end position="392"/>
    </location>
</feature>
<dbReference type="Gene3D" id="3.40.50.300">
    <property type="entry name" value="P-loop containing nucleotide triphosphate hydrolases"/>
    <property type="match status" value="1"/>
</dbReference>
<dbReference type="InterPro" id="IPR027417">
    <property type="entry name" value="P-loop_NTPase"/>
</dbReference>
<dbReference type="EMBL" id="CP028918">
    <property type="protein sequence ID" value="AWB47600.1"/>
    <property type="molecule type" value="Genomic_DNA"/>
</dbReference>
<evidence type="ECO:0000313" key="3">
    <source>
        <dbReference type="EMBL" id="AWB47600.1"/>
    </source>
</evidence>
<dbReference type="Proteomes" id="UP000244496">
    <property type="component" value="Chromosome"/>
</dbReference>
<proteinExistence type="predicted"/>
<dbReference type="SUPFAM" id="SSF53756">
    <property type="entry name" value="UDP-Glycosyltransferase/glycogen phosphorylase"/>
    <property type="match status" value="1"/>
</dbReference>
<evidence type="ECO:0000313" key="4">
    <source>
        <dbReference type="Proteomes" id="UP000244496"/>
    </source>
</evidence>
<accession>A0A2S0UIP2</accession>
<keyword evidence="4" id="KW-1185">Reference proteome</keyword>
<protein>
    <recommendedName>
        <fullName evidence="2">Glycosyl transferase family 1 domain-containing protein</fullName>
    </recommendedName>
</protein>
<name>A0A2S0UIP2_9RHOB</name>
<evidence type="ECO:0000256" key="1">
    <source>
        <dbReference type="SAM" id="MobiDB-lite"/>
    </source>
</evidence>
<dbReference type="Pfam" id="PF00534">
    <property type="entry name" value="Glycos_transf_1"/>
    <property type="match status" value="1"/>
</dbReference>
<feature type="domain" description="Glycosyl transferase family 1" evidence="2">
    <location>
        <begin position="210"/>
        <end position="286"/>
    </location>
</feature>
<dbReference type="Gene3D" id="3.40.50.2000">
    <property type="entry name" value="Glycogen Phosphorylase B"/>
    <property type="match status" value="1"/>
</dbReference>
<gene>
    <name evidence="3" type="ORF">HYN69_02955</name>
</gene>
<dbReference type="SUPFAM" id="SSF52540">
    <property type="entry name" value="P-loop containing nucleoside triphosphate hydrolases"/>
    <property type="match status" value="1"/>
</dbReference>